<keyword evidence="6" id="KW-1185">Reference proteome</keyword>
<dbReference type="PRINTS" id="PR00313">
    <property type="entry name" value="CABNDNGRPT"/>
</dbReference>
<dbReference type="InterPro" id="IPR050557">
    <property type="entry name" value="RTX_toxin/Mannuronan_C5-epim"/>
</dbReference>
<dbReference type="EMBL" id="JAUSQZ010000001">
    <property type="protein sequence ID" value="MDP9825075.1"/>
    <property type="molecule type" value="Genomic_DNA"/>
</dbReference>
<evidence type="ECO:0000256" key="4">
    <source>
        <dbReference type="SAM" id="SignalP"/>
    </source>
</evidence>
<comment type="subcellular location">
    <subcellularLocation>
        <location evidence="1">Secreted</location>
    </subcellularLocation>
</comment>
<feature type="compositionally biased region" description="Gly residues" evidence="3">
    <location>
        <begin position="245"/>
        <end position="257"/>
    </location>
</feature>
<dbReference type="PROSITE" id="PS00330">
    <property type="entry name" value="HEMOLYSIN_CALCIUM"/>
    <property type="match status" value="2"/>
</dbReference>
<organism evidence="5 6">
    <name type="scientific">Kineosporia succinea</name>
    <dbReference type="NCBI Taxonomy" id="84632"/>
    <lineage>
        <taxon>Bacteria</taxon>
        <taxon>Bacillati</taxon>
        <taxon>Actinomycetota</taxon>
        <taxon>Actinomycetes</taxon>
        <taxon>Kineosporiales</taxon>
        <taxon>Kineosporiaceae</taxon>
        <taxon>Kineosporia</taxon>
    </lineage>
</organism>
<evidence type="ECO:0000256" key="3">
    <source>
        <dbReference type="SAM" id="MobiDB-lite"/>
    </source>
</evidence>
<proteinExistence type="predicted"/>
<sequence length="300" mass="31249">MHTHIVFRGACLAALGAGSLAVATPASEAHASPAPVQAPARAASPDTPQAFAEVANGRLAYEAAAGQANRVTFTMGKKVTEGERYLIPYTIDDVYGISAGDDCDYPVATDLTKVICKVEAYDTPSPYVTAIVKLGDRDDTLRFHNVTGDAYYGNEFWAGSGDDRIDTRQKEKVMDGSAIWGQNGNDVIHSGEPGDNGSVLGGNGNDTIYQYEGGRASGGNGNDKLYGIGGSHWFSGDDGNDLLDGGPGGDRLLGGKGNDTVHGRRGADTIYGNSGNDKLYGGPGSDEIFGGPGKDLIKHD</sequence>
<evidence type="ECO:0000313" key="6">
    <source>
        <dbReference type="Proteomes" id="UP001235712"/>
    </source>
</evidence>
<keyword evidence="2" id="KW-0964">Secreted</keyword>
<dbReference type="Proteomes" id="UP001235712">
    <property type="component" value="Unassembled WGS sequence"/>
</dbReference>
<feature type="signal peptide" evidence="4">
    <location>
        <begin position="1"/>
        <end position="31"/>
    </location>
</feature>
<dbReference type="Pfam" id="PF00353">
    <property type="entry name" value="HemolysinCabind"/>
    <property type="match status" value="3"/>
</dbReference>
<dbReference type="InterPro" id="IPR001343">
    <property type="entry name" value="Hemolysn_Ca-bd"/>
</dbReference>
<reference evidence="5 6" key="1">
    <citation type="submission" date="2023-07" db="EMBL/GenBank/DDBJ databases">
        <title>Sequencing the genomes of 1000 actinobacteria strains.</title>
        <authorList>
            <person name="Klenk H.-P."/>
        </authorList>
    </citation>
    <scope>NUCLEOTIDE SEQUENCE [LARGE SCALE GENOMIC DNA]</scope>
    <source>
        <strain evidence="5 6">DSM 44388</strain>
    </source>
</reference>
<protein>
    <submittedName>
        <fullName evidence="5">Ca2+-binding RTX toxin-like protein</fullName>
    </submittedName>
</protein>
<dbReference type="InterPro" id="IPR011049">
    <property type="entry name" value="Serralysin-like_metalloprot_C"/>
</dbReference>
<evidence type="ECO:0000256" key="2">
    <source>
        <dbReference type="ARBA" id="ARBA00022525"/>
    </source>
</evidence>
<accession>A0ABT9NYK7</accession>
<evidence type="ECO:0000313" key="5">
    <source>
        <dbReference type="EMBL" id="MDP9825075.1"/>
    </source>
</evidence>
<feature type="region of interest" description="Disordered" evidence="3">
    <location>
        <begin position="242"/>
        <end position="300"/>
    </location>
</feature>
<comment type="caution">
    <text evidence="5">The sequence shown here is derived from an EMBL/GenBank/DDBJ whole genome shotgun (WGS) entry which is preliminary data.</text>
</comment>
<feature type="chain" id="PRO_5046865045" evidence="4">
    <location>
        <begin position="32"/>
        <end position="300"/>
    </location>
</feature>
<dbReference type="InterPro" id="IPR018511">
    <property type="entry name" value="Hemolysin-typ_Ca-bd_CS"/>
</dbReference>
<dbReference type="RefSeq" id="WP_307238485.1">
    <property type="nucleotide sequence ID" value="NZ_JAUSQZ010000001.1"/>
</dbReference>
<dbReference type="Gene3D" id="2.150.10.10">
    <property type="entry name" value="Serralysin-like metalloprotease, C-terminal"/>
    <property type="match status" value="1"/>
</dbReference>
<dbReference type="PANTHER" id="PTHR38340:SF1">
    <property type="entry name" value="S-LAYER PROTEIN"/>
    <property type="match status" value="1"/>
</dbReference>
<evidence type="ECO:0000256" key="1">
    <source>
        <dbReference type="ARBA" id="ARBA00004613"/>
    </source>
</evidence>
<gene>
    <name evidence="5" type="ORF">J2S57_000824</name>
</gene>
<name>A0ABT9NYK7_9ACTN</name>
<keyword evidence="4" id="KW-0732">Signal</keyword>
<dbReference type="PANTHER" id="PTHR38340">
    <property type="entry name" value="S-LAYER PROTEIN"/>
    <property type="match status" value="1"/>
</dbReference>
<dbReference type="SUPFAM" id="SSF51120">
    <property type="entry name" value="beta-Roll"/>
    <property type="match status" value="1"/>
</dbReference>